<accession>A0A1G6CDZ6</accession>
<sequence length="84" mass="9453">MSQPKNDEHWLARPSSIRLIWIAFVAVLAIFVIGDFFIDHHGAFGMDGTVGFYAWYAFVTCVVLVVAARGLGVLLRRKDTYYDG</sequence>
<name>A0A1G6CDZ6_9HYPH</name>
<dbReference type="STRING" id="665467.SAMN02982931_02369"/>
<keyword evidence="1" id="KW-0472">Membrane</keyword>
<feature type="transmembrane region" description="Helical" evidence="1">
    <location>
        <begin position="20"/>
        <end position="38"/>
    </location>
</feature>
<evidence type="ECO:0000256" key="1">
    <source>
        <dbReference type="SAM" id="Phobius"/>
    </source>
</evidence>
<keyword evidence="1" id="KW-1133">Transmembrane helix</keyword>
<feature type="transmembrane region" description="Helical" evidence="1">
    <location>
        <begin position="53"/>
        <end position="75"/>
    </location>
</feature>
<dbReference type="AlphaFoldDB" id="A0A1G6CDZ6"/>
<dbReference type="RefSeq" id="WP_090876626.1">
    <property type="nucleotide sequence ID" value="NZ_FMXQ01000004.1"/>
</dbReference>
<proteinExistence type="predicted"/>
<gene>
    <name evidence="2" type="ORF">SAMN02982931_02369</name>
</gene>
<dbReference type="EMBL" id="FMXQ01000004">
    <property type="protein sequence ID" value="SDB31124.1"/>
    <property type="molecule type" value="Genomic_DNA"/>
</dbReference>
<evidence type="ECO:0000313" key="2">
    <source>
        <dbReference type="EMBL" id="SDB31124.1"/>
    </source>
</evidence>
<keyword evidence="1" id="KW-0812">Transmembrane</keyword>
<dbReference type="OrthoDB" id="282116at2"/>
<organism evidence="2 3">
    <name type="scientific">Bauldia litoralis</name>
    <dbReference type="NCBI Taxonomy" id="665467"/>
    <lineage>
        <taxon>Bacteria</taxon>
        <taxon>Pseudomonadati</taxon>
        <taxon>Pseudomonadota</taxon>
        <taxon>Alphaproteobacteria</taxon>
        <taxon>Hyphomicrobiales</taxon>
        <taxon>Kaistiaceae</taxon>
        <taxon>Bauldia</taxon>
    </lineage>
</organism>
<keyword evidence="3" id="KW-1185">Reference proteome</keyword>
<dbReference type="Proteomes" id="UP000199071">
    <property type="component" value="Unassembled WGS sequence"/>
</dbReference>
<protein>
    <submittedName>
        <fullName evidence="2">Uncharacterized protein</fullName>
    </submittedName>
</protein>
<reference evidence="2 3" key="1">
    <citation type="submission" date="2016-10" db="EMBL/GenBank/DDBJ databases">
        <authorList>
            <person name="de Groot N.N."/>
        </authorList>
    </citation>
    <scope>NUCLEOTIDE SEQUENCE [LARGE SCALE GENOMIC DNA]</scope>
    <source>
        <strain evidence="2 3">ATCC 35022</strain>
    </source>
</reference>
<evidence type="ECO:0000313" key="3">
    <source>
        <dbReference type="Proteomes" id="UP000199071"/>
    </source>
</evidence>